<comment type="caution">
    <text evidence="2">The sequence shown here is derived from an EMBL/GenBank/DDBJ whole genome shotgun (WGS) entry which is preliminary data.</text>
</comment>
<dbReference type="EMBL" id="BTPD01000001">
    <property type="protein sequence ID" value="GMQ27635.1"/>
    <property type="molecule type" value="Genomic_DNA"/>
</dbReference>
<gene>
    <name evidence="2" type="ORF">Aconfl_02770</name>
</gene>
<evidence type="ECO:0000313" key="2">
    <source>
        <dbReference type="EMBL" id="GMQ27635.1"/>
    </source>
</evidence>
<proteinExistence type="predicted"/>
<name>A0ABQ6PI88_9BACT</name>
<evidence type="ECO:0000256" key="1">
    <source>
        <dbReference type="SAM" id="MobiDB-lite"/>
    </source>
</evidence>
<keyword evidence="3" id="KW-1185">Reference proteome</keyword>
<organism evidence="2 3">
    <name type="scientific">Algoriphagus confluentis</name>
    <dbReference type="NCBI Taxonomy" id="1697556"/>
    <lineage>
        <taxon>Bacteria</taxon>
        <taxon>Pseudomonadati</taxon>
        <taxon>Bacteroidota</taxon>
        <taxon>Cytophagia</taxon>
        <taxon>Cytophagales</taxon>
        <taxon>Cyclobacteriaceae</taxon>
        <taxon>Algoriphagus</taxon>
    </lineage>
</organism>
<evidence type="ECO:0000313" key="3">
    <source>
        <dbReference type="Proteomes" id="UP001338309"/>
    </source>
</evidence>
<protein>
    <submittedName>
        <fullName evidence="2">Uncharacterized protein</fullName>
    </submittedName>
</protein>
<feature type="compositionally biased region" description="Basic residues" evidence="1">
    <location>
        <begin position="24"/>
        <end position="35"/>
    </location>
</feature>
<sequence length="48" mass="5373">MSGIYSKKEPSVFAEGFFVEQKSKIRRKGGGKSTKHSSLLKVESLKKE</sequence>
<reference evidence="2 3" key="1">
    <citation type="submission" date="2023-08" db="EMBL/GenBank/DDBJ databases">
        <title>Draft genome sequence of Algoriphagus confluentis.</title>
        <authorList>
            <person name="Takatani N."/>
            <person name="Hosokawa M."/>
            <person name="Sawabe T."/>
        </authorList>
    </citation>
    <scope>NUCLEOTIDE SEQUENCE [LARGE SCALE GENOMIC DNA]</scope>
    <source>
        <strain evidence="2 3">NBRC 111222</strain>
    </source>
</reference>
<feature type="region of interest" description="Disordered" evidence="1">
    <location>
        <begin position="24"/>
        <end position="48"/>
    </location>
</feature>
<accession>A0ABQ6PI88</accession>
<dbReference type="Proteomes" id="UP001338309">
    <property type="component" value="Unassembled WGS sequence"/>
</dbReference>